<keyword evidence="8 10" id="KW-0675">Receptor</keyword>
<comment type="caution">
    <text evidence="11">The sequence shown here is derived from an EMBL/GenBank/DDBJ whole genome shotgun (WGS) entry which is preliminary data.</text>
</comment>
<protein>
    <recommendedName>
        <fullName evidence="10">Odorant receptor</fullName>
    </recommendedName>
</protein>
<keyword evidence="4 10" id="KW-0812">Transmembrane</keyword>
<evidence type="ECO:0000256" key="9">
    <source>
        <dbReference type="ARBA" id="ARBA00023224"/>
    </source>
</evidence>
<dbReference type="PANTHER" id="PTHR21137:SF35">
    <property type="entry name" value="ODORANT RECEPTOR 19A-RELATED"/>
    <property type="match status" value="1"/>
</dbReference>
<evidence type="ECO:0000313" key="12">
    <source>
        <dbReference type="Proteomes" id="UP000494165"/>
    </source>
</evidence>
<dbReference type="Pfam" id="PF02949">
    <property type="entry name" value="7tm_6"/>
    <property type="match status" value="1"/>
</dbReference>
<keyword evidence="7 10" id="KW-0472">Membrane</keyword>
<proteinExistence type="inferred from homology"/>
<organism evidence="11 12">
    <name type="scientific">Cloeon dipterum</name>
    <dbReference type="NCBI Taxonomy" id="197152"/>
    <lineage>
        <taxon>Eukaryota</taxon>
        <taxon>Metazoa</taxon>
        <taxon>Ecdysozoa</taxon>
        <taxon>Arthropoda</taxon>
        <taxon>Hexapoda</taxon>
        <taxon>Insecta</taxon>
        <taxon>Pterygota</taxon>
        <taxon>Palaeoptera</taxon>
        <taxon>Ephemeroptera</taxon>
        <taxon>Pisciforma</taxon>
        <taxon>Baetidae</taxon>
        <taxon>Cloeon</taxon>
    </lineage>
</organism>
<evidence type="ECO:0000256" key="2">
    <source>
        <dbReference type="ARBA" id="ARBA00022475"/>
    </source>
</evidence>
<sequence length="406" mass="46562">MAYLRKSTLNIKASRIFLIPKVLLSPLGLWFGQHVGGGLLSCVTSFAKLATFSLFLFHLMLTAANLAVKKHSLPDLTFMTLVFVRLITTISKIIALDASRKSLRMTIEECFSIKNVPFLLRGHFEEMRKNCSRTPKSLLIPVAWVIFMYSPFWFTSFKTDYPLTIWLPFPEKQFPQFVNYVKKLTSGTLFLMAILNIGTISLFTVMASICKHMLKHMNQVLETLSHPELYQKVNMEPEKLTNDDFYNNKINKTLVYVHKFHLKILGLVACSNRTFSIILMLDVWAMIACHCVLTFSMTRSDLSFESKAAYAFNIIFNNLMFSTACYEAGEVTEESKHIKNRCFGTAWWTFSPDNVYFIKIIGLRSTDAVNYKVGFLNPASLRTMKLPNVFRSEFELLFIQGSIVHT</sequence>
<dbReference type="AlphaFoldDB" id="A0A8S1CHI1"/>
<feature type="transmembrane region" description="Helical" evidence="10">
    <location>
        <begin position="76"/>
        <end position="95"/>
    </location>
</feature>
<dbReference type="EMBL" id="CADEPI010000034">
    <property type="protein sequence ID" value="CAB3367897.1"/>
    <property type="molecule type" value="Genomic_DNA"/>
</dbReference>
<evidence type="ECO:0000256" key="4">
    <source>
        <dbReference type="ARBA" id="ARBA00022692"/>
    </source>
</evidence>
<comment type="similarity">
    <text evidence="10">Belongs to the insect chemoreceptor superfamily. Heteromeric odorant receptor channel (TC 1.A.69) family.</text>
</comment>
<gene>
    <name evidence="11" type="ORF">CLODIP_2_CD04087</name>
</gene>
<feature type="transmembrane region" description="Helical" evidence="10">
    <location>
        <begin position="189"/>
        <end position="209"/>
    </location>
</feature>
<dbReference type="PANTHER" id="PTHR21137">
    <property type="entry name" value="ODORANT RECEPTOR"/>
    <property type="match status" value="1"/>
</dbReference>
<dbReference type="GO" id="GO:0005549">
    <property type="term" value="F:odorant binding"/>
    <property type="evidence" value="ECO:0007669"/>
    <property type="project" value="InterPro"/>
</dbReference>
<keyword evidence="12" id="KW-1185">Reference proteome</keyword>
<evidence type="ECO:0000256" key="3">
    <source>
        <dbReference type="ARBA" id="ARBA00022606"/>
    </source>
</evidence>
<evidence type="ECO:0000256" key="10">
    <source>
        <dbReference type="RuleBase" id="RU351113"/>
    </source>
</evidence>
<accession>A0A8S1CHI1</accession>
<dbReference type="GO" id="GO:0005886">
    <property type="term" value="C:plasma membrane"/>
    <property type="evidence" value="ECO:0007669"/>
    <property type="project" value="UniProtKB-SubCell"/>
</dbReference>
<keyword evidence="9 10" id="KW-0807">Transducer</keyword>
<dbReference type="Proteomes" id="UP000494165">
    <property type="component" value="Unassembled WGS sequence"/>
</dbReference>
<keyword evidence="2" id="KW-1003">Cell membrane</keyword>
<dbReference type="GO" id="GO:0004984">
    <property type="term" value="F:olfactory receptor activity"/>
    <property type="evidence" value="ECO:0007669"/>
    <property type="project" value="InterPro"/>
</dbReference>
<dbReference type="OrthoDB" id="6617147at2759"/>
<name>A0A8S1CHI1_9INSE</name>
<keyword evidence="6 10" id="KW-1133">Transmembrane helix</keyword>
<evidence type="ECO:0000256" key="5">
    <source>
        <dbReference type="ARBA" id="ARBA00022725"/>
    </source>
</evidence>
<evidence type="ECO:0000256" key="7">
    <source>
        <dbReference type="ARBA" id="ARBA00023136"/>
    </source>
</evidence>
<feature type="transmembrane region" description="Helical" evidence="10">
    <location>
        <begin position="137"/>
        <end position="154"/>
    </location>
</feature>
<dbReference type="GO" id="GO:0007165">
    <property type="term" value="P:signal transduction"/>
    <property type="evidence" value="ECO:0007669"/>
    <property type="project" value="UniProtKB-KW"/>
</dbReference>
<comment type="subcellular location">
    <subcellularLocation>
        <location evidence="1 10">Cell membrane</location>
        <topology evidence="1 10">Multi-pass membrane protein</topology>
    </subcellularLocation>
</comment>
<feature type="transmembrane region" description="Helical" evidence="10">
    <location>
        <begin position="39"/>
        <end position="64"/>
    </location>
</feature>
<evidence type="ECO:0000313" key="11">
    <source>
        <dbReference type="EMBL" id="CAB3367897.1"/>
    </source>
</evidence>
<evidence type="ECO:0000256" key="1">
    <source>
        <dbReference type="ARBA" id="ARBA00004651"/>
    </source>
</evidence>
<evidence type="ECO:0000256" key="8">
    <source>
        <dbReference type="ARBA" id="ARBA00023170"/>
    </source>
</evidence>
<reference evidence="11 12" key="1">
    <citation type="submission" date="2020-04" db="EMBL/GenBank/DDBJ databases">
        <authorList>
            <person name="Alioto T."/>
            <person name="Alioto T."/>
            <person name="Gomez Garrido J."/>
        </authorList>
    </citation>
    <scope>NUCLEOTIDE SEQUENCE [LARGE SCALE GENOMIC DNA]</scope>
</reference>
<keyword evidence="5 10" id="KW-0552">Olfaction</keyword>
<evidence type="ECO:0000256" key="6">
    <source>
        <dbReference type="ARBA" id="ARBA00022989"/>
    </source>
</evidence>
<comment type="caution">
    <text evidence="10">Lacks conserved residue(s) required for the propagation of feature annotation.</text>
</comment>
<keyword evidence="3 10" id="KW-0716">Sensory transduction</keyword>
<feature type="transmembrane region" description="Helical" evidence="10">
    <location>
        <begin position="13"/>
        <end position="32"/>
    </location>
</feature>
<feature type="transmembrane region" description="Helical" evidence="10">
    <location>
        <begin position="277"/>
        <end position="297"/>
    </location>
</feature>
<dbReference type="InterPro" id="IPR004117">
    <property type="entry name" value="7tm6_olfct_rcpt"/>
</dbReference>